<gene>
    <name evidence="2" type="ORF">C8D85_2580</name>
</gene>
<evidence type="ECO:0000256" key="1">
    <source>
        <dbReference type="SAM" id="Phobius"/>
    </source>
</evidence>
<feature type="transmembrane region" description="Helical" evidence="1">
    <location>
        <begin position="12"/>
        <end position="30"/>
    </location>
</feature>
<proteinExistence type="predicted"/>
<protein>
    <recommendedName>
        <fullName evidence="4">DUF3329 domain-containing protein</fullName>
    </recommendedName>
</protein>
<keyword evidence="3" id="KW-1185">Reference proteome</keyword>
<accession>A0A4R6X117</accession>
<sequence length="63" mass="7662">MNDAEQNFFRPKWRRVAITIFCAGWSALEWLTGNPFWGVIFTAMFFYCLWKYWYTFDENSSAE</sequence>
<feature type="transmembrane region" description="Helical" evidence="1">
    <location>
        <begin position="36"/>
        <end position="54"/>
    </location>
</feature>
<reference evidence="2 3" key="1">
    <citation type="submission" date="2019-03" db="EMBL/GenBank/DDBJ databases">
        <title>Genomic Encyclopedia of Type Strains, Phase IV (KMG-IV): sequencing the most valuable type-strain genomes for metagenomic binning, comparative biology and taxonomic classification.</title>
        <authorList>
            <person name="Goeker M."/>
        </authorList>
    </citation>
    <scope>NUCLEOTIDE SEQUENCE [LARGE SCALE GENOMIC DNA]</scope>
    <source>
        <strain evidence="2 3">DSM 5604</strain>
    </source>
</reference>
<comment type="caution">
    <text evidence="2">The sequence shown here is derived from an EMBL/GenBank/DDBJ whole genome shotgun (WGS) entry which is preliminary data.</text>
</comment>
<evidence type="ECO:0008006" key="4">
    <source>
        <dbReference type="Google" id="ProtNLM"/>
    </source>
</evidence>
<keyword evidence="1" id="KW-1133">Transmembrane helix</keyword>
<evidence type="ECO:0000313" key="3">
    <source>
        <dbReference type="Proteomes" id="UP000295729"/>
    </source>
</evidence>
<keyword evidence="1" id="KW-0472">Membrane</keyword>
<name>A0A4R6X117_9GAMM</name>
<dbReference type="Proteomes" id="UP000295729">
    <property type="component" value="Unassembled WGS sequence"/>
</dbReference>
<dbReference type="AlphaFoldDB" id="A0A4R6X117"/>
<dbReference type="RefSeq" id="WP_133563335.1">
    <property type="nucleotide sequence ID" value="NZ_JAJGNH010000002.1"/>
</dbReference>
<organism evidence="2 3">
    <name type="scientific">Marinomonas communis</name>
    <dbReference type="NCBI Taxonomy" id="28254"/>
    <lineage>
        <taxon>Bacteria</taxon>
        <taxon>Pseudomonadati</taxon>
        <taxon>Pseudomonadota</taxon>
        <taxon>Gammaproteobacteria</taxon>
        <taxon>Oceanospirillales</taxon>
        <taxon>Oceanospirillaceae</taxon>
        <taxon>Marinomonas</taxon>
    </lineage>
</organism>
<dbReference type="EMBL" id="SNZA01000004">
    <property type="protein sequence ID" value="TDR12545.1"/>
    <property type="molecule type" value="Genomic_DNA"/>
</dbReference>
<keyword evidence="1" id="KW-0812">Transmembrane</keyword>
<dbReference type="OrthoDB" id="7362327at2"/>
<evidence type="ECO:0000313" key="2">
    <source>
        <dbReference type="EMBL" id="TDR12545.1"/>
    </source>
</evidence>